<name>A0A0E3QKV9_METBA</name>
<protein>
    <recommendedName>
        <fullName evidence="5">Sarcinarray family protein</fullName>
    </recommendedName>
</protein>
<keyword evidence="2" id="KW-0472">Membrane</keyword>
<feature type="compositionally biased region" description="Polar residues" evidence="1">
    <location>
        <begin position="157"/>
        <end position="171"/>
    </location>
</feature>
<dbReference type="HOGENOM" id="CLU_086259_0_0_2"/>
<gene>
    <name evidence="3" type="ORF">MSBRW_2311</name>
</gene>
<dbReference type="GeneID" id="24823849"/>
<dbReference type="NCBIfam" id="TIGR04204">
    <property type="entry name" value="MAST_ArtA_sort"/>
    <property type="match status" value="1"/>
</dbReference>
<keyword evidence="2" id="KW-0812">Transmembrane</keyword>
<dbReference type="Proteomes" id="UP000033038">
    <property type="component" value="Chromosome"/>
</dbReference>
<dbReference type="PATRIC" id="fig|1434109.4.peg.2986"/>
<evidence type="ECO:0000256" key="1">
    <source>
        <dbReference type="SAM" id="MobiDB-lite"/>
    </source>
</evidence>
<keyword evidence="2" id="KW-1133">Transmembrane helix</keyword>
<accession>A0A0E3QKV9</accession>
<dbReference type="InterPro" id="IPR026476">
    <property type="entry name" value="Sarcinarray_fam"/>
</dbReference>
<feature type="compositionally biased region" description="Low complexity" evidence="1">
    <location>
        <begin position="172"/>
        <end position="184"/>
    </location>
</feature>
<reference evidence="3 4" key="1">
    <citation type="submission" date="2014-07" db="EMBL/GenBank/DDBJ databases">
        <title>Methanogenic archaea and the global carbon cycle.</title>
        <authorList>
            <person name="Henriksen J.R."/>
            <person name="Luke J."/>
            <person name="Reinhart S."/>
            <person name="Benedict M.N."/>
            <person name="Youngblut N.D."/>
            <person name="Metcalf M.E."/>
            <person name="Whitaker R.J."/>
            <person name="Metcalf W.W."/>
        </authorList>
    </citation>
    <scope>NUCLEOTIDE SEQUENCE [LARGE SCALE GENOMIC DNA]</scope>
    <source>
        <strain evidence="3 4">Wiesmoor</strain>
    </source>
</reference>
<dbReference type="KEGG" id="mbw:MSBRW_2311"/>
<proteinExistence type="predicted"/>
<evidence type="ECO:0008006" key="5">
    <source>
        <dbReference type="Google" id="ProtNLM"/>
    </source>
</evidence>
<evidence type="ECO:0000313" key="3">
    <source>
        <dbReference type="EMBL" id="AKB51564.1"/>
    </source>
</evidence>
<feature type="transmembrane region" description="Helical" evidence="2">
    <location>
        <begin position="186"/>
        <end position="205"/>
    </location>
</feature>
<dbReference type="EMBL" id="CP009526">
    <property type="protein sequence ID" value="AKB51564.1"/>
    <property type="molecule type" value="Genomic_DNA"/>
</dbReference>
<sequence>MKAGVLILGLLLLALVDIVSASSPYGSIDVYYNDKILPGKEIAKPVLKIGEPFNVGINLTVYQKCYVSVMLSEIGDNDFEIITGSTSKMKDYGTEILDENSTKMYEWTVRPTGNWAGGSIPINLVYQINDFETVESLVEGKFTIAYCAISNEHYQGETPTSEQPASKNQPTSKKPASDNSSSSASAPAYSLVTAISALVLVFLRLSRQ</sequence>
<feature type="region of interest" description="Disordered" evidence="1">
    <location>
        <begin position="155"/>
        <end position="184"/>
    </location>
</feature>
<dbReference type="InterPro" id="IPR026450">
    <property type="entry name" value="MAST_dom"/>
</dbReference>
<dbReference type="RefSeq" id="WP_011307401.1">
    <property type="nucleotide sequence ID" value="NZ_CP009526.1"/>
</dbReference>
<evidence type="ECO:0000256" key="2">
    <source>
        <dbReference type="SAM" id="Phobius"/>
    </source>
</evidence>
<dbReference type="NCBIfam" id="TIGR04209">
    <property type="entry name" value="sarcinarray"/>
    <property type="match status" value="1"/>
</dbReference>
<organism evidence="3 4">
    <name type="scientific">Methanosarcina barkeri str. Wiesmoor</name>
    <dbReference type="NCBI Taxonomy" id="1434109"/>
    <lineage>
        <taxon>Archaea</taxon>
        <taxon>Methanobacteriati</taxon>
        <taxon>Methanobacteriota</taxon>
        <taxon>Stenosarchaea group</taxon>
        <taxon>Methanomicrobia</taxon>
        <taxon>Methanosarcinales</taxon>
        <taxon>Methanosarcinaceae</taxon>
        <taxon>Methanosarcina</taxon>
    </lineage>
</organism>
<evidence type="ECO:0000313" key="4">
    <source>
        <dbReference type="Proteomes" id="UP000033038"/>
    </source>
</evidence>
<dbReference type="AlphaFoldDB" id="A0A0E3QKV9"/>